<dbReference type="SUPFAM" id="SSF48008">
    <property type="entry name" value="GntR ligand-binding domain-like"/>
    <property type="match status" value="1"/>
</dbReference>
<evidence type="ECO:0000256" key="1">
    <source>
        <dbReference type="ARBA" id="ARBA00023015"/>
    </source>
</evidence>
<organism evidence="5 6">
    <name type="scientific">Paenibacillus eucommiae</name>
    <dbReference type="NCBI Taxonomy" id="1355755"/>
    <lineage>
        <taxon>Bacteria</taxon>
        <taxon>Bacillati</taxon>
        <taxon>Bacillota</taxon>
        <taxon>Bacilli</taxon>
        <taxon>Bacillales</taxon>
        <taxon>Paenibacillaceae</taxon>
        <taxon>Paenibacillus</taxon>
    </lineage>
</organism>
<evidence type="ECO:0000256" key="2">
    <source>
        <dbReference type="ARBA" id="ARBA00023125"/>
    </source>
</evidence>
<proteinExistence type="predicted"/>
<feature type="domain" description="HTH gntR-type" evidence="4">
    <location>
        <begin position="9"/>
        <end position="77"/>
    </location>
</feature>
<dbReference type="InterPro" id="IPR036390">
    <property type="entry name" value="WH_DNA-bd_sf"/>
</dbReference>
<dbReference type="InterPro" id="IPR011711">
    <property type="entry name" value="GntR_C"/>
</dbReference>
<dbReference type="EMBL" id="JAGGLB010000002">
    <property type="protein sequence ID" value="MBP1988939.1"/>
    <property type="molecule type" value="Genomic_DNA"/>
</dbReference>
<evidence type="ECO:0000313" key="6">
    <source>
        <dbReference type="Proteomes" id="UP001519287"/>
    </source>
</evidence>
<keyword evidence="2" id="KW-0238">DNA-binding</keyword>
<dbReference type="InterPro" id="IPR036388">
    <property type="entry name" value="WH-like_DNA-bd_sf"/>
</dbReference>
<dbReference type="CDD" id="cd07377">
    <property type="entry name" value="WHTH_GntR"/>
    <property type="match status" value="1"/>
</dbReference>
<dbReference type="InterPro" id="IPR000524">
    <property type="entry name" value="Tscrpt_reg_HTH_GntR"/>
</dbReference>
<dbReference type="PANTHER" id="PTHR43537">
    <property type="entry name" value="TRANSCRIPTIONAL REGULATOR, GNTR FAMILY"/>
    <property type="match status" value="1"/>
</dbReference>
<dbReference type="SMART" id="SM00895">
    <property type="entry name" value="FCD"/>
    <property type="match status" value="1"/>
</dbReference>
<accession>A0ABS4IN22</accession>
<name>A0ABS4IN22_9BACL</name>
<dbReference type="SUPFAM" id="SSF46785">
    <property type="entry name" value="Winged helix' DNA-binding domain"/>
    <property type="match status" value="1"/>
</dbReference>
<evidence type="ECO:0000259" key="4">
    <source>
        <dbReference type="PROSITE" id="PS50949"/>
    </source>
</evidence>
<dbReference type="Pfam" id="PF00392">
    <property type="entry name" value="GntR"/>
    <property type="match status" value="1"/>
</dbReference>
<evidence type="ECO:0000313" key="5">
    <source>
        <dbReference type="EMBL" id="MBP1988939.1"/>
    </source>
</evidence>
<evidence type="ECO:0000256" key="3">
    <source>
        <dbReference type="ARBA" id="ARBA00023163"/>
    </source>
</evidence>
<keyword evidence="1" id="KW-0805">Transcription regulation</keyword>
<sequence>MNFNQVKPLKGYEMVMNRIRDSIESGELKPGDKLSSVVDLATSFGVGRSTIREALSALKAMGWVDILQGGGTYVAEQLPKDGETPDLFDRAESLKEILEIRKIMETGGVRLAAQNRTDEDLQVLRDILEEMEDSIDDEVRGEEADAKFHLQLAKATHNGLILHMMELLSQRLQESMMESRRLWFYAEKASSQRLLQEHRKIYEAIFDRNEGKAYDTMMQHLLKVESVLHHRGNNL</sequence>
<keyword evidence="3" id="KW-0804">Transcription</keyword>
<keyword evidence="5" id="KW-0670">Pyruvate</keyword>
<dbReference type="Gene3D" id="1.20.120.530">
    <property type="entry name" value="GntR ligand-binding domain-like"/>
    <property type="match status" value="1"/>
</dbReference>
<comment type="caution">
    <text evidence="5">The sequence shown here is derived from an EMBL/GenBank/DDBJ whole genome shotgun (WGS) entry which is preliminary data.</text>
</comment>
<dbReference type="Pfam" id="PF07729">
    <property type="entry name" value="FCD"/>
    <property type="match status" value="1"/>
</dbReference>
<dbReference type="PRINTS" id="PR00035">
    <property type="entry name" value="HTHGNTR"/>
</dbReference>
<dbReference type="Proteomes" id="UP001519287">
    <property type="component" value="Unassembled WGS sequence"/>
</dbReference>
<dbReference type="RefSeq" id="WP_209969683.1">
    <property type="nucleotide sequence ID" value="NZ_JAGGLB010000002.1"/>
</dbReference>
<dbReference type="PANTHER" id="PTHR43537:SF5">
    <property type="entry name" value="UXU OPERON TRANSCRIPTIONAL REGULATOR"/>
    <property type="match status" value="1"/>
</dbReference>
<dbReference type="InterPro" id="IPR008920">
    <property type="entry name" value="TF_FadR/GntR_C"/>
</dbReference>
<dbReference type="PROSITE" id="PS50949">
    <property type="entry name" value="HTH_GNTR"/>
    <property type="match status" value="1"/>
</dbReference>
<dbReference type="SMART" id="SM00345">
    <property type="entry name" value="HTH_GNTR"/>
    <property type="match status" value="1"/>
</dbReference>
<reference evidence="5 6" key="1">
    <citation type="submission" date="2021-03" db="EMBL/GenBank/DDBJ databases">
        <title>Genomic Encyclopedia of Type Strains, Phase IV (KMG-IV): sequencing the most valuable type-strain genomes for metagenomic binning, comparative biology and taxonomic classification.</title>
        <authorList>
            <person name="Goeker M."/>
        </authorList>
    </citation>
    <scope>NUCLEOTIDE SEQUENCE [LARGE SCALE GENOMIC DNA]</scope>
    <source>
        <strain evidence="5 6">DSM 26048</strain>
    </source>
</reference>
<keyword evidence="6" id="KW-1185">Reference proteome</keyword>
<dbReference type="Gene3D" id="1.10.10.10">
    <property type="entry name" value="Winged helix-like DNA-binding domain superfamily/Winged helix DNA-binding domain"/>
    <property type="match status" value="1"/>
</dbReference>
<gene>
    <name evidence="5" type="ORF">J2Z66_000534</name>
</gene>
<protein>
    <submittedName>
        <fullName evidence="5">GntR family transcriptional repressor for pyruvate dehydrogenase complex</fullName>
    </submittedName>
</protein>